<proteinExistence type="inferred from homology"/>
<dbReference type="CDD" id="cd00051">
    <property type="entry name" value="EFh"/>
    <property type="match status" value="2"/>
</dbReference>
<reference evidence="11" key="1">
    <citation type="submission" date="2025-08" db="UniProtKB">
        <authorList>
            <consortium name="Ensembl"/>
        </authorList>
    </citation>
    <scope>IDENTIFICATION</scope>
</reference>
<keyword evidence="5" id="KW-0106">Calcium</keyword>
<dbReference type="GeneTree" id="ENSGT00940000163010"/>
<comment type="subcellular location">
    <subcellularLocation>
        <location evidence="7">Postsynaptic density</location>
    </subcellularLocation>
</comment>
<protein>
    <recommendedName>
        <fullName evidence="8">Neuronal calcium sensor 1</fullName>
    </recommendedName>
</protein>
<keyword evidence="9" id="KW-0812">Transmembrane</keyword>
<dbReference type="PRINTS" id="PR00450">
    <property type="entry name" value="RECOVERIN"/>
</dbReference>
<dbReference type="GO" id="GO:0014069">
    <property type="term" value="C:postsynaptic density"/>
    <property type="evidence" value="ECO:0007669"/>
    <property type="project" value="UniProtKB-SubCell"/>
</dbReference>
<dbReference type="PANTHER" id="PTHR23055:SF198">
    <property type="entry name" value="NEURONAL CALCIUM SENSOR 1"/>
    <property type="match status" value="1"/>
</dbReference>
<comment type="similarity">
    <text evidence="1">Belongs to the recoverin family.</text>
</comment>
<name>A0A8C5BAZ1_GADMO</name>
<dbReference type="InterPro" id="IPR011992">
    <property type="entry name" value="EF-hand-dom_pair"/>
</dbReference>
<evidence type="ECO:0000256" key="4">
    <source>
        <dbReference type="ARBA" id="ARBA00022737"/>
    </source>
</evidence>
<evidence type="ECO:0000256" key="5">
    <source>
        <dbReference type="ARBA" id="ARBA00022837"/>
    </source>
</evidence>
<evidence type="ECO:0000256" key="6">
    <source>
        <dbReference type="ARBA" id="ARBA00023288"/>
    </source>
</evidence>
<dbReference type="PANTHER" id="PTHR23055">
    <property type="entry name" value="CALCIUM BINDING PROTEINS"/>
    <property type="match status" value="1"/>
</dbReference>
<evidence type="ECO:0000256" key="9">
    <source>
        <dbReference type="SAM" id="Phobius"/>
    </source>
</evidence>
<evidence type="ECO:0000313" key="12">
    <source>
        <dbReference type="Proteomes" id="UP000694546"/>
    </source>
</evidence>
<evidence type="ECO:0000256" key="2">
    <source>
        <dbReference type="ARBA" id="ARBA00022707"/>
    </source>
</evidence>
<dbReference type="InterPro" id="IPR002048">
    <property type="entry name" value="EF_hand_dom"/>
</dbReference>
<dbReference type="Ensembl" id="ENSGMOT00000063050.1">
    <property type="protein sequence ID" value="ENSGMOP00000041568.1"/>
    <property type="gene ID" value="ENSGMOG00000028110.1"/>
</dbReference>
<feature type="domain" description="EF-hand" evidence="10">
    <location>
        <begin position="203"/>
        <end position="238"/>
    </location>
</feature>
<feature type="domain" description="EF-hand" evidence="10">
    <location>
        <begin position="251"/>
        <end position="286"/>
    </location>
</feature>
<feature type="domain" description="EF-hand" evidence="10">
    <location>
        <begin position="167"/>
        <end position="202"/>
    </location>
</feature>
<dbReference type="GO" id="GO:0008048">
    <property type="term" value="F:calcium sensitive guanylate cyclase activator activity"/>
    <property type="evidence" value="ECO:0007669"/>
    <property type="project" value="TreeGrafter"/>
</dbReference>
<evidence type="ECO:0000256" key="8">
    <source>
        <dbReference type="ARBA" id="ARBA00039972"/>
    </source>
</evidence>
<keyword evidence="2" id="KW-0519">Myristate</keyword>
<dbReference type="Pfam" id="PF13499">
    <property type="entry name" value="EF-hand_7"/>
    <property type="match status" value="1"/>
</dbReference>
<dbReference type="AlphaFoldDB" id="A0A8C5BAZ1"/>
<evidence type="ECO:0000256" key="1">
    <source>
        <dbReference type="ARBA" id="ARBA00006049"/>
    </source>
</evidence>
<dbReference type="GO" id="GO:0005509">
    <property type="term" value="F:calcium ion binding"/>
    <property type="evidence" value="ECO:0007669"/>
    <property type="project" value="InterPro"/>
</dbReference>
<accession>A0A8C5BAZ1</accession>
<evidence type="ECO:0000313" key="11">
    <source>
        <dbReference type="Ensembl" id="ENSGMOP00000041568.1"/>
    </source>
</evidence>
<keyword evidence="12" id="KW-1185">Reference proteome</keyword>
<dbReference type="PROSITE" id="PS50222">
    <property type="entry name" value="EF_HAND_2"/>
    <property type="match status" value="3"/>
</dbReference>
<dbReference type="SUPFAM" id="SSF47473">
    <property type="entry name" value="EF-hand"/>
    <property type="match status" value="1"/>
</dbReference>
<dbReference type="Proteomes" id="UP000694546">
    <property type="component" value="Chromosome 6"/>
</dbReference>
<dbReference type="SMART" id="SM00054">
    <property type="entry name" value="EFh"/>
    <property type="match status" value="3"/>
</dbReference>
<evidence type="ECO:0000256" key="3">
    <source>
        <dbReference type="ARBA" id="ARBA00022723"/>
    </source>
</evidence>
<evidence type="ECO:0000259" key="10">
    <source>
        <dbReference type="PROSITE" id="PS50222"/>
    </source>
</evidence>
<dbReference type="FunFam" id="1.10.238.10:FF:000078">
    <property type="entry name" value="Hippocalcin-like 1"/>
    <property type="match status" value="1"/>
</dbReference>
<sequence length="297" mass="33861">MQVIPSPCYQQLEGERADRRGRAMAKMRIADEVACAGLCMLLVTFTHGLFLQFTSIPLLTFNVSPDEEMFCRLRSDAFYCDCGVVLGAKCFRKGTTDVKVTVWSLHNKTSCFFWVTLHLYSSHSISLSVTEKEVQQWYKGFIKDCPSGQLDAVGFQKIYKQFFPFGDPTKFASFVFNVFDENKDGRIEFSEFIQALSVTSRGTLDEKLRWAFKLYDLDNDGYITRDEMLNIVDAIYQMVGNTVELPEEENTPEKRVDRIFAMMDKNADGKLTLQEFQEGSKADPSIVQALSLYDGLV</sequence>
<dbReference type="InterPro" id="IPR028846">
    <property type="entry name" value="Recoverin"/>
</dbReference>
<keyword evidence="4" id="KW-0677">Repeat</keyword>
<keyword evidence="9" id="KW-0472">Membrane</keyword>
<feature type="transmembrane region" description="Helical" evidence="9">
    <location>
        <begin position="29"/>
        <end position="50"/>
    </location>
</feature>
<keyword evidence="9" id="KW-1133">Transmembrane helix</keyword>
<dbReference type="Pfam" id="PF00036">
    <property type="entry name" value="EF-hand_1"/>
    <property type="match status" value="1"/>
</dbReference>
<organism evidence="11 12">
    <name type="scientific">Gadus morhua</name>
    <name type="common">Atlantic cod</name>
    <dbReference type="NCBI Taxonomy" id="8049"/>
    <lineage>
        <taxon>Eukaryota</taxon>
        <taxon>Metazoa</taxon>
        <taxon>Chordata</taxon>
        <taxon>Craniata</taxon>
        <taxon>Vertebrata</taxon>
        <taxon>Euteleostomi</taxon>
        <taxon>Actinopterygii</taxon>
        <taxon>Neopterygii</taxon>
        <taxon>Teleostei</taxon>
        <taxon>Neoteleostei</taxon>
        <taxon>Acanthomorphata</taxon>
        <taxon>Zeiogadaria</taxon>
        <taxon>Gadariae</taxon>
        <taxon>Gadiformes</taxon>
        <taxon>Gadoidei</taxon>
        <taxon>Gadidae</taxon>
        <taxon>Gadus</taxon>
    </lineage>
</organism>
<keyword evidence="6" id="KW-0449">Lipoprotein</keyword>
<reference evidence="11" key="2">
    <citation type="submission" date="2025-09" db="UniProtKB">
        <authorList>
            <consortium name="Ensembl"/>
        </authorList>
    </citation>
    <scope>IDENTIFICATION</scope>
</reference>
<evidence type="ECO:0000256" key="7">
    <source>
        <dbReference type="ARBA" id="ARBA00034105"/>
    </source>
</evidence>
<keyword evidence="3" id="KW-0479">Metal-binding</keyword>
<dbReference type="InterPro" id="IPR018247">
    <property type="entry name" value="EF_Hand_1_Ca_BS"/>
</dbReference>
<dbReference type="PROSITE" id="PS00018">
    <property type="entry name" value="EF_HAND_1"/>
    <property type="match status" value="3"/>
</dbReference>
<dbReference type="Gene3D" id="1.10.238.10">
    <property type="entry name" value="EF-hand"/>
    <property type="match status" value="1"/>
</dbReference>
<dbReference type="FunFam" id="1.10.238.10:FF:000072">
    <property type="entry name" value="Hippocalcin-like protein 1"/>
    <property type="match status" value="1"/>
</dbReference>